<dbReference type="Gene3D" id="3.40.50.300">
    <property type="entry name" value="P-loop containing nucleotide triphosphate hydrolases"/>
    <property type="match status" value="1"/>
</dbReference>
<dbReference type="InterPro" id="IPR027417">
    <property type="entry name" value="P-loop_NTPase"/>
</dbReference>
<keyword evidence="2" id="KW-0808">Transferase</keyword>
<gene>
    <name evidence="5" type="ORF">TeGR_g693</name>
</gene>
<comment type="caution">
    <text evidence="5">The sequence shown here is derived from an EMBL/GenBank/DDBJ whole genome shotgun (WGS) entry which is preliminary data.</text>
</comment>
<evidence type="ECO:0000313" key="5">
    <source>
        <dbReference type="EMBL" id="GMI21852.1"/>
    </source>
</evidence>
<reference evidence="5 6" key="1">
    <citation type="journal article" date="2023" name="Commun. Biol.">
        <title>Genome analysis of Parmales, the sister group of diatoms, reveals the evolutionary specialization of diatoms from phago-mixotrophs to photoautotrophs.</title>
        <authorList>
            <person name="Ban H."/>
            <person name="Sato S."/>
            <person name="Yoshikawa S."/>
            <person name="Yamada K."/>
            <person name="Nakamura Y."/>
            <person name="Ichinomiya M."/>
            <person name="Sato N."/>
            <person name="Blanc-Mathieu R."/>
            <person name="Endo H."/>
            <person name="Kuwata A."/>
            <person name="Ogata H."/>
        </authorList>
    </citation>
    <scope>NUCLEOTIDE SEQUENCE [LARGE SCALE GENOMIC DNA]</scope>
</reference>
<name>A0ABQ6M8U1_9STRA</name>
<sequence length="377" mass="41810">MSGFTEMQQRADDMDDLEGGGSAADRVPDRPDEARLFAPFTYNRSLVLPSKGKGGAGDEEGKKSKKVEWKVFPPSITQEVVDVITLNFVPRDSDIWIATFPKSGTTWAAEILSHLVFNEGNSTAAGGGVALGLTENEHVLWMEALCGKSSEGPEAVVNKINAIPKTQRRVFKTHAPHEFLMKWTNRQSKVFYLARNPKDVAVSLWHHSRSKATFGYDGDFRHFLERVFTPGRCESGSWWAHAGTYIKMSNWAALVQEDDAEDPDIFCIWYESVMAKPKDAVLGIADFIGIVCTETKAQEIAQKSSFAEMQKAEKDKGLLGCQFDRVHRRYGADLSGHGIEIEWDADAKKTSKASSSVLSDEDVIESMESDKEGCALM</sequence>
<feature type="region of interest" description="Disordered" evidence="3">
    <location>
        <begin position="46"/>
        <end position="65"/>
    </location>
</feature>
<dbReference type="SUPFAM" id="SSF52540">
    <property type="entry name" value="P-loop containing nucleoside triphosphate hydrolases"/>
    <property type="match status" value="1"/>
</dbReference>
<dbReference type="EMBL" id="BRYB01002564">
    <property type="protein sequence ID" value="GMI21852.1"/>
    <property type="molecule type" value="Genomic_DNA"/>
</dbReference>
<dbReference type="Pfam" id="PF00685">
    <property type="entry name" value="Sulfotransfer_1"/>
    <property type="match status" value="1"/>
</dbReference>
<dbReference type="InterPro" id="IPR000863">
    <property type="entry name" value="Sulfotransferase_dom"/>
</dbReference>
<evidence type="ECO:0000313" key="6">
    <source>
        <dbReference type="Proteomes" id="UP001165060"/>
    </source>
</evidence>
<proteinExistence type="inferred from homology"/>
<protein>
    <recommendedName>
        <fullName evidence="4">Sulfotransferase domain-containing protein</fullName>
    </recommendedName>
</protein>
<evidence type="ECO:0000256" key="3">
    <source>
        <dbReference type="SAM" id="MobiDB-lite"/>
    </source>
</evidence>
<feature type="region of interest" description="Disordered" evidence="3">
    <location>
        <begin position="1"/>
        <end position="31"/>
    </location>
</feature>
<comment type="similarity">
    <text evidence="1">Belongs to the sulfotransferase 1 family.</text>
</comment>
<dbReference type="Proteomes" id="UP001165060">
    <property type="component" value="Unassembled WGS sequence"/>
</dbReference>
<organism evidence="5 6">
    <name type="scientific">Tetraparma gracilis</name>
    <dbReference type="NCBI Taxonomy" id="2962635"/>
    <lineage>
        <taxon>Eukaryota</taxon>
        <taxon>Sar</taxon>
        <taxon>Stramenopiles</taxon>
        <taxon>Ochrophyta</taxon>
        <taxon>Bolidophyceae</taxon>
        <taxon>Parmales</taxon>
        <taxon>Triparmaceae</taxon>
        <taxon>Tetraparma</taxon>
    </lineage>
</organism>
<evidence type="ECO:0000259" key="4">
    <source>
        <dbReference type="Pfam" id="PF00685"/>
    </source>
</evidence>
<accession>A0ABQ6M8U1</accession>
<evidence type="ECO:0000256" key="2">
    <source>
        <dbReference type="ARBA" id="ARBA00022679"/>
    </source>
</evidence>
<keyword evidence="6" id="KW-1185">Reference proteome</keyword>
<dbReference type="PANTHER" id="PTHR11783">
    <property type="entry name" value="SULFOTRANSFERASE SULT"/>
    <property type="match status" value="1"/>
</dbReference>
<feature type="domain" description="Sulfotransferase" evidence="4">
    <location>
        <begin position="92"/>
        <end position="313"/>
    </location>
</feature>
<evidence type="ECO:0000256" key="1">
    <source>
        <dbReference type="ARBA" id="ARBA00005771"/>
    </source>
</evidence>